<dbReference type="InterPro" id="IPR022689">
    <property type="entry name" value="Iron_dep_repressor"/>
</dbReference>
<feature type="domain" description="HTH dtxR-type" evidence="13">
    <location>
        <begin position="6"/>
        <end position="68"/>
    </location>
</feature>
<dbReference type="GO" id="GO:0046983">
    <property type="term" value="F:protein dimerization activity"/>
    <property type="evidence" value="ECO:0007669"/>
    <property type="project" value="InterPro"/>
</dbReference>
<accession>A0A7J5C0H0</accession>
<evidence type="ECO:0000313" key="15">
    <source>
        <dbReference type="Proteomes" id="UP000467240"/>
    </source>
</evidence>
<dbReference type="SMART" id="SM00899">
    <property type="entry name" value="FeoA"/>
    <property type="match status" value="1"/>
</dbReference>
<keyword evidence="9" id="KW-0010">Activator</keyword>
<dbReference type="GO" id="GO:0046914">
    <property type="term" value="F:transition metal ion binding"/>
    <property type="evidence" value="ECO:0007669"/>
    <property type="project" value="InterPro"/>
</dbReference>
<dbReference type="GO" id="GO:0045892">
    <property type="term" value="P:negative regulation of DNA-templated transcription"/>
    <property type="evidence" value="ECO:0007669"/>
    <property type="project" value="TreeGrafter"/>
</dbReference>
<dbReference type="Pfam" id="PF01325">
    <property type="entry name" value="Fe_dep_repress"/>
    <property type="match status" value="1"/>
</dbReference>
<dbReference type="Pfam" id="PF04023">
    <property type="entry name" value="FeoA"/>
    <property type="match status" value="1"/>
</dbReference>
<comment type="subunit">
    <text evidence="3">Homodimer.</text>
</comment>
<evidence type="ECO:0000256" key="3">
    <source>
        <dbReference type="ARBA" id="ARBA00011738"/>
    </source>
</evidence>
<evidence type="ECO:0000256" key="5">
    <source>
        <dbReference type="ARBA" id="ARBA00022491"/>
    </source>
</evidence>
<dbReference type="SUPFAM" id="SSF46785">
    <property type="entry name" value="Winged helix' DNA-binding domain"/>
    <property type="match status" value="1"/>
</dbReference>
<organism evidence="14 15">
    <name type="scientific">Pseudoclavibacter chungangensis</name>
    <dbReference type="NCBI Taxonomy" id="587635"/>
    <lineage>
        <taxon>Bacteria</taxon>
        <taxon>Bacillati</taxon>
        <taxon>Actinomycetota</taxon>
        <taxon>Actinomycetes</taxon>
        <taxon>Micrococcales</taxon>
        <taxon>Microbacteriaceae</taxon>
        <taxon>Pseudoclavibacter</taxon>
    </lineage>
</organism>
<dbReference type="FunFam" id="1.10.60.10:FF:000004">
    <property type="entry name" value="DtxR family transcriptional regulator"/>
    <property type="match status" value="1"/>
</dbReference>
<evidence type="ECO:0000256" key="8">
    <source>
        <dbReference type="ARBA" id="ARBA00023125"/>
    </source>
</evidence>
<dbReference type="Gene3D" id="1.10.10.10">
    <property type="entry name" value="Winged helix-like DNA-binding domain superfamily/Winged helix DNA-binding domain"/>
    <property type="match status" value="1"/>
</dbReference>
<evidence type="ECO:0000256" key="6">
    <source>
        <dbReference type="ARBA" id="ARBA00023004"/>
    </source>
</evidence>
<keyword evidence="11" id="KW-0464">Manganese</keyword>
<dbReference type="InterPro" id="IPR007167">
    <property type="entry name" value="Fe-transptr_FeoA-like"/>
</dbReference>
<name>A0A7J5C0H0_9MICO</name>
<dbReference type="SMART" id="SM00529">
    <property type="entry name" value="HTH_DTXR"/>
    <property type="match status" value="1"/>
</dbReference>
<dbReference type="GO" id="GO:0003677">
    <property type="term" value="F:DNA binding"/>
    <property type="evidence" value="ECO:0007669"/>
    <property type="project" value="UniProtKB-KW"/>
</dbReference>
<keyword evidence="15" id="KW-1185">Reference proteome</keyword>
<dbReference type="InterPro" id="IPR038157">
    <property type="entry name" value="FeoA_core_dom"/>
</dbReference>
<dbReference type="PROSITE" id="PS50944">
    <property type="entry name" value="HTH_DTXR"/>
    <property type="match status" value="1"/>
</dbReference>
<dbReference type="OrthoDB" id="9791355at2"/>
<dbReference type="Gene3D" id="2.30.30.90">
    <property type="match status" value="1"/>
</dbReference>
<dbReference type="CDD" id="cd00090">
    <property type="entry name" value="HTH_ARSR"/>
    <property type="match status" value="1"/>
</dbReference>
<comment type="similarity">
    <text evidence="2">Belongs to the DtxR/MntR family.</text>
</comment>
<keyword evidence="10" id="KW-0804">Transcription</keyword>
<dbReference type="InterPro" id="IPR001367">
    <property type="entry name" value="Fe_dep_repressor"/>
</dbReference>
<dbReference type="InterPro" id="IPR036421">
    <property type="entry name" value="Fe_dep_repressor_sf"/>
</dbReference>
<evidence type="ECO:0000256" key="1">
    <source>
        <dbReference type="ARBA" id="ARBA00004496"/>
    </source>
</evidence>
<dbReference type="InterPro" id="IPR036388">
    <property type="entry name" value="WH-like_DNA-bd_sf"/>
</dbReference>
<evidence type="ECO:0000256" key="7">
    <source>
        <dbReference type="ARBA" id="ARBA00023015"/>
    </source>
</evidence>
<dbReference type="EMBL" id="WBJZ01000003">
    <property type="protein sequence ID" value="KAB1660387.1"/>
    <property type="molecule type" value="Genomic_DNA"/>
</dbReference>
<evidence type="ECO:0000259" key="13">
    <source>
        <dbReference type="PROSITE" id="PS50944"/>
    </source>
</evidence>
<evidence type="ECO:0000313" key="14">
    <source>
        <dbReference type="EMBL" id="KAB1660387.1"/>
    </source>
</evidence>
<evidence type="ECO:0000256" key="2">
    <source>
        <dbReference type="ARBA" id="ARBA00007871"/>
    </source>
</evidence>
<dbReference type="InterPro" id="IPR008988">
    <property type="entry name" value="Transcriptional_repressor_C"/>
</dbReference>
<evidence type="ECO:0000256" key="9">
    <source>
        <dbReference type="ARBA" id="ARBA00023159"/>
    </source>
</evidence>
<evidence type="ECO:0000256" key="11">
    <source>
        <dbReference type="ARBA" id="ARBA00023211"/>
    </source>
</evidence>
<dbReference type="InterPro" id="IPR022687">
    <property type="entry name" value="HTH_DTXR"/>
</dbReference>
<sequence>MSVDDLSPSNQNYLKVIWALSEWTDGPVTTSAIAEKSGLRLSTVSDAVRKLGEQGLVEHAKYGAVTLTTVGERHAVAMVRRHRLIETFLVSALGFRWDQVHDEAERLEHAVSDFLVDRIDEVLGHPERDPHGDPIPSAAGVVTAPRAQRLTEVAPGTAVVVERIADDDPALLQYFAELGVGVGVRLGVEPGAPYSGALDVRIGDGAPVALGSTATDAVWVSIG</sequence>
<comment type="caution">
    <text evidence="14">The sequence shown here is derived from an EMBL/GenBank/DDBJ whole genome shotgun (WGS) entry which is preliminary data.</text>
</comment>
<keyword evidence="8" id="KW-0238">DNA-binding</keyword>
<dbReference type="InterPro" id="IPR036390">
    <property type="entry name" value="WH_DNA-bd_sf"/>
</dbReference>
<protein>
    <recommendedName>
        <fullName evidence="12">Manganese transport regulator</fullName>
    </recommendedName>
</protein>
<dbReference type="SUPFAM" id="SSF47979">
    <property type="entry name" value="Iron-dependent repressor protein, dimerization domain"/>
    <property type="match status" value="1"/>
</dbReference>
<keyword evidence="4" id="KW-0963">Cytoplasm</keyword>
<evidence type="ECO:0000256" key="12">
    <source>
        <dbReference type="ARBA" id="ARBA00032593"/>
    </source>
</evidence>
<dbReference type="Pfam" id="PF02742">
    <property type="entry name" value="Fe_dep_repr_C"/>
    <property type="match status" value="1"/>
</dbReference>
<comment type="subcellular location">
    <subcellularLocation>
        <location evidence="1">Cytoplasm</location>
    </subcellularLocation>
</comment>
<dbReference type="Gene3D" id="1.10.60.10">
    <property type="entry name" value="Iron dependent repressor, metal binding and dimerisation domain"/>
    <property type="match status" value="1"/>
</dbReference>
<gene>
    <name evidence="14" type="ORF">F8O01_03435</name>
</gene>
<evidence type="ECO:0000256" key="4">
    <source>
        <dbReference type="ARBA" id="ARBA00022490"/>
    </source>
</evidence>
<dbReference type="InterPro" id="IPR011991">
    <property type="entry name" value="ArsR-like_HTH"/>
</dbReference>
<keyword evidence="5" id="KW-0678">Repressor</keyword>
<dbReference type="GO" id="GO:0005737">
    <property type="term" value="C:cytoplasm"/>
    <property type="evidence" value="ECO:0007669"/>
    <property type="project" value="UniProtKB-SubCell"/>
</dbReference>
<dbReference type="AlphaFoldDB" id="A0A7J5C0H0"/>
<dbReference type="SUPFAM" id="SSF50037">
    <property type="entry name" value="C-terminal domain of transcriptional repressors"/>
    <property type="match status" value="1"/>
</dbReference>
<proteinExistence type="inferred from homology"/>
<dbReference type="Proteomes" id="UP000467240">
    <property type="component" value="Unassembled WGS sequence"/>
</dbReference>
<evidence type="ECO:0000256" key="10">
    <source>
        <dbReference type="ARBA" id="ARBA00023163"/>
    </source>
</evidence>
<dbReference type="GO" id="GO:0003700">
    <property type="term" value="F:DNA-binding transcription factor activity"/>
    <property type="evidence" value="ECO:0007669"/>
    <property type="project" value="InterPro"/>
</dbReference>
<dbReference type="InterPro" id="IPR050536">
    <property type="entry name" value="DtxR_MntR_Metal-Reg"/>
</dbReference>
<dbReference type="PANTHER" id="PTHR33238:SF11">
    <property type="entry name" value="TRANSCRIPTIONAL REGULATOR MNTR"/>
    <property type="match status" value="1"/>
</dbReference>
<keyword evidence="6" id="KW-0408">Iron</keyword>
<dbReference type="RefSeq" id="WP_158039487.1">
    <property type="nucleotide sequence ID" value="NZ_JACCFV010000001.1"/>
</dbReference>
<keyword evidence="7" id="KW-0805">Transcription regulation</keyword>
<reference evidence="14 15" key="1">
    <citation type="submission" date="2019-09" db="EMBL/GenBank/DDBJ databases">
        <title>Phylogeny of genus Pseudoclavibacter and closely related genus.</title>
        <authorList>
            <person name="Li Y."/>
        </authorList>
    </citation>
    <scope>NUCLEOTIDE SEQUENCE [LARGE SCALE GENOMIC DNA]</scope>
    <source>
        <strain evidence="14 15">DSM 23821</strain>
    </source>
</reference>
<dbReference type="PANTHER" id="PTHR33238">
    <property type="entry name" value="IRON (METAL) DEPENDENT REPRESSOR, DTXR FAMILY"/>
    <property type="match status" value="1"/>
</dbReference>